<organism evidence="3 4">
    <name type="scientific">Nocardia camponoti</name>
    <dbReference type="NCBI Taxonomy" id="1616106"/>
    <lineage>
        <taxon>Bacteria</taxon>
        <taxon>Bacillati</taxon>
        <taxon>Actinomycetota</taxon>
        <taxon>Actinomycetes</taxon>
        <taxon>Mycobacteriales</taxon>
        <taxon>Nocardiaceae</taxon>
        <taxon>Nocardia</taxon>
    </lineage>
</organism>
<feature type="compositionally biased region" description="Pro residues" evidence="1">
    <location>
        <begin position="53"/>
        <end position="72"/>
    </location>
</feature>
<feature type="signal peptide" evidence="2">
    <location>
        <begin position="1"/>
        <end position="29"/>
    </location>
</feature>
<evidence type="ECO:0008006" key="5">
    <source>
        <dbReference type="Google" id="ProtNLM"/>
    </source>
</evidence>
<dbReference type="AlphaFoldDB" id="A0A917QU14"/>
<evidence type="ECO:0000256" key="1">
    <source>
        <dbReference type="SAM" id="MobiDB-lite"/>
    </source>
</evidence>
<sequence>MSTVSLWRVAVAAPAAAAVLLTATGVAYAAPAPSEQPGVTGPADQPGVTGPQTTPPQPVQPEPVAPVQPPRPAEQSPLGGLVPEPRSYNPEQYRAPQPAPQTRPAPPVAPQTTPQYPRSGGGQSAPSAPVAPATPAPSLGEELQGLHAPTPLAPEEVPKVFVSPAATKLGLGEFSIDSPLPQDVNWKVNGHLASAQHESDVFLRSMGVSPERSERMTMFAVLGGASAGAAGFAVGCIPVGLVGGAVGAVGGGLAGAAIGAATVPGAGALPGAAIGAGVGAAGGAAAGCLAGGAAVGIPAAAAGAVVGAAIGSGTGDQDLGPAPQPPTVHDQVEATIDNTVTTAEQATEWVEAQPGGNEVVEAAADFGEQAVATWQATEGHEQIDATVTQAASDFVDAAATNPATAEVTEAVIDVVSEQKPFEHNEFGALTDAVNNGLAVVQGVIR</sequence>
<reference evidence="3" key="1">
    <citation type="journal article" date="2014" name="Int. J. Syst. Evol. Microbiol.">
        <title>Complete genome sequence of Corynebacterium casei LMG S-19264T (=DSM 44701T), isolated from a smear-ripened cheese.</title>
        <authorList>
            <consortium name="US DOE Joint Genome Institute (JGI-PGF)"/>
            <person name="Walter F."/>
            <person name="Albersmeier A."/>
            <person name="Kalinowski J."/>
            <person name="Ruckert C."/>
        </authorList>
    </citation>
    <scope>NUCLEOTIDE SEQUENCE</scope>
    <source>
        <strain evidence="3">CGMCC 4.7278</strain>
    </source>
</reference>
<protein>
    <recommendedName>
        <fullName evidence="5">Insoluble domain protein</fullName>
    </recommendedName>
</protein>
<evidence type="ECO:0000256" key="2">
    <source>
        <dbReference type="SAM" id="SignalP"/>
    </source>
</evidence>
<proteinExistence type="predicted"/>
<accession>A0A917QU14</accession>
<gene>
    <name evidence="3" type="ORF">GCM10011591_46000</name>
</gene>
<dbReference type="Proteomes" id="UP000612956">
    <property type="component" value="Unassembled WGS sequence"/>
</dbReference>
<name>A0A917QU14_9NOCA</name>
<feature type="compositionally biased region" description="Low complexity" evidence="1">
    <location>
        <begin position="124"/>
        <end position="138"/>
    </location>
</feature>
<feature type="chain" id="PRO_5037494994" description="Insoluble domain protein" evidence="2">
    <location>
        <begin position="30"/>
        <end position="445"/>
    </location>
</feature>
<evidence type="ECO:0000313" key="3">
    <source>
        <dbReference type="EMBL" id="GGK68684.1"/>
    </source>
</evidence>
<feature type="region of interest" description="Disordered" evidence="1">
    <location>
        <begin position="31"/>
        <end position="152"/>
    </location>
</feature>
<keyword evidence="4" id="KW-1185">Reference proteome</keyword>
<feature type="compositionally biased region" description="Pro residues" evidence="1">
    <location>
        <begin position="97"/>
        <end position="109"/>
    </location>
</feature>
<evidence type="ECO:0000313" key="4">
    <source>
        <dbReference type="Proteomes" id="UP000612956"/>
    </source>
</evidence>
<reference evidence="3" key="2">
    <citation type="submission" date="2020-09" db="EMBL/GenBank/DDBJ databases">
        <authorList>
            <person name="Sun Q."/>
            <person name="Zhou Y."/>
        </authorList>
    </citation>
    <scope>NUCLEOTIDE SEQUENCE</scope>
    <source>
        <strain evidence="3">CGMCC 4.7278</strain>
    </source>
</reference>
<dbReference type="EMBL" id="BMMW01000007">
    <property type="protein sequence ID" value="GGK68684.1"/>
    <property type="molecule type" value="Genomic_DNA"/>
</dbReference>
<comment type="caution">
    <text evidence="3">The sequence shown here is derived from an EMBL/GenBank/DDBJ whole genome shotgun (WGS) entry which is preliminary data.</text>
</comment>
<keyword evidence="2" id="KW-0732">Signal</keyword>